<gene>
    <name evidence="3" type="ORF">OLC1_LOCUS15991</name>
</gene>
<dbReference type="SUPFAM" id="SSF51197">
    <property type="entry name" value="Clavaminate synthase-like"/>
    <property type="match status" value="1"/>
</dbReference>
<reference evidence="3" key="1">
    <citation type="submission" date="2023-03" db="EMBL/GenBank/DDBJ databases">
        <authorList>
            <person name="Julca I."/>
        </authorList>
    </citation>
    <scope>NUCLEOTIDE SEQUENCE</scope>
</reference>
<name>A0AAV1DLC6_OLDCO</name>
<dbReference type="InterPro" id="IPR003347">
    <property type="entry name" value="JmjC_dom"/>
</dbReference>
<evidence type="ECO:0000256" key="1">
    <source>
        <dbReference type="ARBA" id="ARBA00006801"/>
    </source>
</evidence>
<evidence type="ECO:0000259" key="2">
    <source>
        <dbReference type="PROSITE" id="PS51184"/>
    </source>
</evidence>
<feature type="domain" description="JmjC" evidence="2">
    <location>
        <begin position="128"/>
        <end position="299"/>
    </location>
</feature>
<dbReference type="PANTHER" id="PTHR12461:SF102">
    <property type="entry name" value="LYSINE-SPECIFIC DEMETHYLASE JMJ31"/>
    <property type="match status" value="1"/>
</dbReference>
<evidence type="ECO:0000313" key="3">
    <source>
        <dbReference type="EMBL" id="CAI9107754.1"/>
    </source>
</evidence>
<accession>A0AAV1DLC6</accession>
<proteinExistence type="inferred from homology"/>
<dbReference type="PROSITE" id="PS51184">
    <property type="entry name" value="JMJC"/>
    <property type="match status" value="1"/>
</dbReference>
<evidence type="ECO:0000313" key="4">
    <source>
        <dbReference type="Proteomes" id="UP001161247"/>
    </source>
</evidence>
<dbReference type="Gene3D" id="2.60.120.650">
    <property type="entry name" value="Cupin"/>
    <property type="match status" value="1"/>
</dbReference>
<dbReference type="SMART" id="SM00558">
    <property type="entry name" value="JmjC"/>
    <property type="match status" value="1"/>
</dbReference>
<organism evidence="3 4">
    <name type="scientific">Oldenlandia corymbosa var. corymbosa</name>
    <dbReference type="NCBI Taxonomy" id="529605"/>
    <lineage>
        <taxon>Eukaryota</taxon>
        <taxon>Viridiplantae</taxon>
        <taxon>Streptophyta</taxon>
        <taxon>Embryophyta</taxon>
        <taxon>Tracheophyta</taxon>
        <taxon>Spermatophyta</taxon>
        <taxon>Magnoliopsida</taxon>
        <taxon>eudicotyledons</taxon>
        <taxon>Gunneridae</taxon>
        <taxon>Pentapetalae</taxon>
        <taxon>asterids</taxon>
        <taxon>lamiids</taxon>
        <taxon>Gentianales</taxon>
        <taxon>Rubiaceae</taxon>
        <taxon>Rubioideae</taxon>
        <taxon>Spermacoceae</taxon>
        <taxon>Hedyotis-Oldenlandia complex</taxon>
        <taxon>Oldenlandia</taxon>
    </lineage>
</organism>
<keyword evidence="4" id="KW-1185">Reference proteome</keyword>
<dbReference type="Proteomes" id="UP001161247">
    <property type="component" value="Chromosome 5"/>
</dbReference>
<dbReference type="InterPro" id="IPR041667">
    <property type="entry name" value="Cupin_8"/>
</dbReference>
<protein>
    <submittedName>
        <fullName evidence="3">OLC1v1007191C3</fullName>
    </submittedName>
</protein>
<dbReference type="PANTHER" id="PTHR12461">
    <property type="entry name" value="HYPOXIA-INDUCIBLE FACTOR 1 ALPHA INHIBITOR-RELATED"/>
    <property type="match status" value="1"/>
</dbReference>
<dbReference type="EMBL" id="OX459122">
    <property type="protein sequence ID" value="CAI9107754.1"/>
    <property type="molecule type" value="Genomic_DNA"/>
</dbReference>
<comment type="similarity">
    <text evidence="1">Belongs to the JARID1 histone demethylase family.</text>
</comment>
<sequence length="525" mass="59195">MSSSSPPSISILEKTPTDEEFVTQIEPRKVPAVFSGCIKNWKAFLDWNPANGGLDYLKEKVGLSTVEAMLSPQAPIFYGDIRSHERVSVSFSTFIGHCKAVLKERCVAEDGSSDSRKPILADIPTDQSDLQGQIYLAQVPIVNVDCEEKVQLNCLKEDIEAPPFLASKTLASVNLWMNSTQSRSSTHYDPHHNLLCIVSGCKQVVLWPPSASPFLYPLPIYGEASNHCAVDIQKPDFCAYPRAKRSDDFSQKIILHAGDALFIPEGWYHQVDSEDLTIAVNFWWRSDMMSGLSEHMDSYYLRRILKRFFIFPKMNEMLNLASVANDETKCNKNDHPSSWNAGKGENLDLVGKPFVGENLKQMSLLHELDSVAISALHELISLVHDRVKPSQHIDSTKADNMKVDLYNVSDDPIAKVLWTLEPLRLQRVLFIMANNFPRTLEALILHVLSPVAAEVLTRKFEQMDELINEEDRNEFYKILYGVFENQFAAMDALLNGKESFARKAFKNVLEQNLGVHFEGSNPSVE</sequence>
<dbReference type="Pfam" id="PF13621">
    <property type="entry name" value="Cupin_8"/>
    <property type="match status" value="1"/>
</dbReference>
<dbReference type="AlphaFoldDB" id="A0AAV1DLC6"/>